<dbReference type="EMBL" id="AMGX01000001">
    <property type="protein sequence ID" value="EXJ76716.1"/>
    <property type="molecule type" value="Genomic_DNA"/>
</dbReference>
<name>W9XID2_9EURO</name>
<feature type="transmembrane region" description="Helical" evidence="2">
    <location>
        <begin position="46"/>
        <end position="71"/>
    </location>
</feature>
<gene>
    <name evidence="3" type="ORF">A1O5_01224</name>
</gene>
<evidence type="ECO:0008006" key="5">
    <source>
        <dbReference type="Google" id="ProtNLM"/>
    </source>
</evidence>
<evidence type="ECO:0000256" key="1">
    <source>
        <dbReference type="SAM" id="MobiDB-lite"/>
    </source>
</evidence>
<evidence type="ECO:0000313" key="3">
    <source>
        <dbReference type="EMBL" id="EXJ76716.1"/>
    </source>
</evidence>
<accession>W9XID2</accession>
<dbReference type="GeneID" id="19185960"/>
<dbReference type="STRING" id="1182543.W9XID2"/>
<sequence length="200" mass="21496">MPSAPPSPPPPPLPSLLWHLADLYSGYILPRLPESVQTLSNNITPFVTAVFSAVGDGDIVSLAAFLLTVYLTLKIADYIRRSVIGWVVLLAKIALLLIALQCVFYVNRYGWHKALSDAEWALGIVWGYVEDKVMNNTRAGDGSDINRTGWYAGGSGGSSGRAGYGAARGQSPWSAYAGGARQQVPVSRGRPKGRNGYGWT</sequence>
<proteinExistence type="predicted"/>
<organism evidence="3 4">
    <name type="scientific">Cladophialophora psammophila CBS 110553</name>
    <dbReference type="NCBI Taxonomy" id="1182543"/>
    <lineage>
        <taxon>Eukaryota</taxon>
        <taxon>Fungi</taxon>
        <taxon>Dikarya</taxon>
        <taxon>Ascomycota</taxon>
        <taxon>Pezizomycotina</taxon>
        <taxon>Eurotiomycetes</taxon>
        <taxon>Chaetothyriomycetidae</taxon>
        <taxon>Chaetothyriales</taxon>
        <taxon>Herpotrichiellaceae</taxon>
        <taxon>Cladophialophora</taxon>
    </lineage>
</organism>
<feature type="region of interest" description="Disordered" evidence="1">
    <location>
        <begin position="181"/>
        <end position="200"/>
    </location>
</feature>
<dbReference type="HOGENOM" id="CLU_1517685_0_0_1"/>
<feature type="transmembrane region" description="Helical" evidence="2">
    <location>
        <begin position="83"/>
        <end position="106"/>
    </location>
</feature>
<keyword evidence="2" id="KW-0812">Transmembrane</keyword>
<dbReference type="Pfam" id="PF12716">
    <property type="entry name" value="Apq12"/>
    <property type="match status" value="1"/>
</dbReference>
<keyword evidence="4" id="KW-1185">Reference proteome</keyword>
<evidence type="ECO:0000256" key="2">
    <source>
        <dbReference type="SAM" id="Phobius"/>
    </source>
</evidence>
<comment type="caution">
    <text evidence="3">The sequence shown here is derived from an EMBL/GenBank/DDBJ whole genome shotgun (WGS) entry which is preliminary data.</text>
</comment>
<dbReference type="InterPro" id="IPR024316">
    <property type="entry name" value="APQ12"/>
</dbReference>
<keyword evidence="2" id="KW-1133">Transmembrane helix</keyword>
<dbReference type="AlphaFoldDB" id="W9XID2"/>
<keyword evidence="2" id="KW-0472">Membrane</keyword>
<dbReference type="OrthoDB" id="3559694at2759"/>
<reference evidence="3 4" key="1">
    <citation type="submission" date="2013-03" db="EMBL/GenBank/DDBJ databases">
        <title>The Genome Sequence of Cladophialophora psammophila CBS 110553.</title>
        <authorList>
            <consortium name="The Broad Institute Genomics Platform"/>
            <person name="Cuomo C."/>
            <person name="de Hoog S."/>
            <person name="Gorbushina A."/>
            <person name="Walker B."/>
            <person name="Young S.K."/>
            <person name="Zeng Q."/>
            <person name="Gargeya S."/>
            <person name="Fitzgerald M."/>
            <person name="Haas B."/>
            <person name="Abouelleil A."/>
            <person name="Allen A.W."/>
            <person name="Alvarado L."/>
            <person name="Arachchi H.M."/>
            <person name="Berlin A.M."/>
            <person name="Chapman S.B."/>
            <person name="Gainer-Dewar J."/>
            <person name="Goldberg J."/>
            <person name="Griggs A."/>
            <person name="Gujja S."/>
            <person name="Hansen M."/>
            <person name="Howarth C."/>
            <person name="Imamovic A."/>
            <person name="Ireland A."/>
            <person name="Larimer J."/>
            <person name="McCowan C."/>
            <person name="Murphy C."/>
            <person name="Pearson M."/>
            <person name="Poon T.W."/>
            <person name="Priest M."/>
            <person name="Roberts A."/>
            <person name="Saif S."/>
            <person name="Shea T."/>
            <person name="Sisk P."/>
            <person name="Sykes S."/>
            <person name="Wortman J."/>
            <person name="Nusbaum C."/>
            <person name="Birren B."/>
        </authorList>
    </citation>
    <scope>NUCLEOTIDE SEQUENCE [LARGE SCALE GENOMIC DNA]</scope>
    <source>
        <strain evidence="3 4">CBS 110553</strain>
    </source>
</reference>
<protein>
    <recommendedName>
        <fullName evidence="5">Nuclear pore assembly and biogenesis-domain-containing protein</fullName>
    </recommendedName>
</protein>
<evidence type="ECO:0000313" key="4">
    <source>
        <dbReference type="Proteomes" id="UP000019471"/>
    </source>
</evidence>
<dbReference type="Proteomes" id="UP000019471">
    <property type="component" value="Unassembled WGS sequence"/>
</dbReference>
<dbReference type="eggNOG" id="ENOG502T2BZ">
    <property type="taxonomic scope" value="Eukaryota"/>
</dbReference>
<dbReference type="RefSeq" id="XP_007740033.1">
    <property type="nucleotide sequence ID" value="XM_007741843.1"/>
</dbReference>